<evidence type="ECO:0000313" key="8">
    <source>
        <dbReference type="EMBL" id="MFH7595822.1"/>
    </source>
</evidence>
<dbReference type="InterPro" id="IPR020084">
    <property type="entry name" value="NUDIX_hydrolase_CS"/>
</dbReference>
<dbReference type="PROSITE" id="PS51462">
    <property type="entry name" value="NUDIX"/>
    <property type="match status" value="1"/>
</dbReference>
<keyword evidence="4" id="KW-0460">Magnesium</keyword>
<dbReference type="InterPro" id="IPR020476">
    <property type="entry name" value="Nudix_hydrolase"/>
</dbReference>
<protein>
    <submittedName>
        <fullName evidence="8">NUDIX domain-containing protein</fullName>
    </submittedName>
</protein>
<dbReference type="Pfam" id="PF00293">
    <property type="entry name" value="NUDIX"/>
    <property type="match status" value="1"/>
</dbReference>
<sequence length="177" mass="19857">MRTPRQAARIVVLSPSGSVFLFRENNVEVGIHWLPPGGGMDPGETPEECVRRELREETGWTDLEPQRLLCTWEHDFTHEGIPVRQHEHIYVTTGPHREPVLEAPGIHWQWVSPERLATLGEPLWPPRLHDLLAGAPAEPVHLGLVTQDGAPRARSARRSSHTASEVSRPTPAEPNTR</sequence>
<comment type="similarity">
    <text evidence="2 5">Belongs to the Nudix hydrolase family.</text>
</comment>
<dbReference type="PROSITE" id="PS00893">
    <property type="entry name" value="NUDIX_BOX"/>
    <property type="match status" value="1"/>
</dbReference>
<evidence type="ECO:0000256" key="3">
    <source>
        <dbReference type="ARBA" id="ARBA00022801"/>
    </source>
</evidence>
<dbReference type="SUPFAM" id="SSF55811">
    <property type="entry name" value="Nudix"/>
    <property type="match status" value="1"/>
</dbReference>
<dbReference type="CDD" id="cd04685">
    <property type="entry name" value="NUDIX_Hydrolase"/>
    <property type="match status" value="1"/>
</dbReference>
<dbReference type="InterPro" id="IPR015797">
    <property type="entry name" value="NUDIX_hydrolase-like_dom_sf"/>
</dbReference>
<evidence type="ECO:0000259" key="7">
    <source>
        <dbReference type="PROSITE" id="PS51462"/>
    </source>
</evidence>
<dbReference type="InterPro" id="IPR000086">
    <property type="entry name" value="NUDIX_hydrolase_dom"/>
</dbReference>
<gene>
    <name evidence="8" type="ORF">WDV06_12060</name>
</gene>
<keyword evidence="3 5" id="KW-0378">Hydrolase</keyword>
<comment type="caution">
    <text evidence="8">The sequence shown here is derived from an EMBL/GenBank/DDBJ whole genome shotgun (WGS) entry which is preliminary data.</text>
</comment>
<keyword evidence="9" id="KW-1185">Reference proteome</keyword>
<dbReference type="RefSeq" id="WP_395509677.1">
    <property type="nucleotide sequence ID" value="NZ_JBBDHD010000023.1"/>
</dbReference>
<accession>A0ABW7PBU0</accession>
<evidence type="ECO:0000256" key="6">
    <source>
        <dbReference type="SAM" id="MobiDB-lite"/>
    </source>
</evidence>
<organism evidence="8 9">
    <name type="scientific">Streptomyces racemochromogenes</name>
    <dbReference type="NCBI Taxonomy" id="67353"/>
    <lineage>
        <taxon>Bacteria</taxon>
        <taxon>Bacillati</taxon>
        <taxon>Actinomycetota</taxon>
        <taxon>Actinomycetes</taxon>
        <taxon>Kitasatosporales</taxon>
        <taxon>Streptomycetaceae</taxon>
        <taxon>Streptomyces</taxon>
    </lineage>
</organism>
<feature type="region of interest" description="Disordered" evidence="6">
    <location>
        <begin position="148"/>
        <end position="177"/>
    </location>
</feature>
<dbReference type="EMBL" id="JBBDHD010000023">
    <property type="protein sequence ID" value="MFH7595822.1"/>
    <property type="molecule type" value="Genomic_DNA"/>
</dbReference>
<dbReference type="PANTHER" id="PTHR43046">
    <property type="entry name" value="GDP-MANNOSE MANNOSYL HYDROLASE"/>
    <property type="match status" value="1"/>
</dbReference>
<dbReference type="Gene3D" id="3.90.79.10">
    <property type="entry name" value="Nucleoside Triphosphate Pyrophosphohydrolase"/>
    <property type="match status" value="1"/>
</dbReference>
<evidence type="ECO:0000256" key="2">
    <source>
        <dbReference type="ARBA" id="ARBA00005582"/>
    </source>
</evidence>
<proteinExistence type="inferred from homology"/>
<reference evidence="8 9" key="1">
    <citation type="submission" date="2024-03" db="EMBL/GenBank/DDBJ databases">
        <title>Whole genome sequencing of Streptomyces racemochromogenes, to identify antimicrobial biosynthetic gene clusters.</title>
        <authorList>
            <person name="Suryawanshi P."/>
            <person name="Krishnaraj P.U."/>
            <person name="Arun Y.P."/>
            <person name="Suryawanshi M.P."/>
            <person name="Rakshit O."/>
        </authorList>
    </citation>
    <scope>NUCLEOTIDE SEQUENCE [LARGE SCALE GENOMIC DNA]</scope>
    <source>
        <strain evidence="8 9">AUDT626</strain>
    </source>
</reference>
<dbReference type="Proteomes" id="UP001610631">
    <property type="component" value="Unassembled WGS sequence"/>
</dbReference>
<dbReference type="PANTHER" id="PTHR43046:SF12">
    <property type="entry name" value="GDP-MANNOSE MANNOSYL HYDROLASE"/>
    <property type="match status" value="1"/>
</dbReference>
<evidence type="ECO:0000256" key="4">
    <source>
        <dbReference type="ARBA" id="ARBA00022842"/>
    </source>
</evidence>
<evidence type="ECO:0000313" key="9">
    <source>
        <dbReference type="Proteomes" id="UP001610631"/>
    </source>
</evidence>
<evidence type="ECO:0000256" key="5">
    <source>
        <dbReference type="RuleBase" id="RU003476"/>
    </source>
</evidence>
<name>A0ABW7PBU0_9ACTN</name>
<comment type="cofactor">
    <cofactor evidence="1">
        <name>Mg(2+)</name>
        <dbReference type="ChEBI" id="CHEBI:18420"/>
    </cofactor>
</comment>
<evidence type="ECO:0000256" key="1">
    <source>
        <dbReference type="ARBA" id="ARBA00001946"/>
    </source>
</evidence>
<dbReference type="PRINTS" id="PR00502">
    <property type="entry name" value="NUDIXFAMILY"/>
</dbReference>
<feature type="domain" description="Nudix hydrolase" evidence="7">
    <location>
        <begin position="3"/>
        <end position="136"/>
    </location>
</feature>